<reference evidence="3" key="1">
    <citation type="submission" date="2018-05" db="EMBL/GenBank/DDBJ databases">
        <authorList>
            <person name="Lanie J.A."/>
            <person name="Ng W.-L."/>
            <person name="Kazmierczak K.M."/>
            <person name="Andrzejewski T.M."/>
            <person name="Davidsen T.M."/>
            <person name="Wayne K.J."/>
            <person name="Tettelin H."/>
            <person name="Glass J.I."/>
            <person name="Rusch D."/>
            <person name="Podicherti R."/>
            <person name="Tsui H.-C.T."/>
            <person name="Winkler M.E."/>
        </authorList>
    </citation>
    <scope>NUCLEOTIDE SEQUENCE</scope>
</reference>
<feature type="non-terminal residue" evidence="3">
    <location>
        <position position="1"/>
    </location>
</feature>
<dbReference type="Pfam" id="PF02493">
    <property type="entry name" value="MORN"/>
    <property type="match status" value="2"/>
</dbReference>
<name>A0A382SZ15_9ZZZZ</name>
<evidence type="ECO:0000256" key="2">
    <source>
        <dbReference type="SAM" id="MobiDB-lite"/>
    </source>
</evidence>
<dbReference type="PROSITE" id="PS51257">
    <property type="entry name" value="PROKAR_LIPOPROTEIN"/>
    <property type="match status" value="1"/>
</dbReference>
<evidence type="ECO:0008006" key="4">
    <source>
        <dbReference type="Google" id="ProtNLM"/>
    </source>
</evidence>
<organism evidence="3">
    <name type="scientific">marine metagenome</name>
    <dbReference type="NCBI Taxonomy" id="408172"/>
    <lineage>
        <taxon>unclassified sequences</taxon>
        <taxon>metagenomes</taxon>
        <taxon>ecological metagenomes</taxon>
    </lineage>
</organism>
<keyword evidence="1" id="KW-0677">Repeat</keyword>
<dbReference type="AlphaFoldDB" id="A0A382SZ15"/>
<dbReference type="Gene3D" id="2.20.110.10">
    <property type="entry name" value="Histone H3 K4-specific methyltransferase SET7/9 N-terminal domain"/>
    <property type="match status" value="1"/>
</dbReference>
<dbReference type="SUPFAM" id="SSF82185">
    <property type="entry name" value="Histone H3 K4-specific methyltransferase SET7/9 N-terminal domain"/>
    <property type="match status" value="1"/>
</dbReference>
<accession>A0A382SZ15</accession>
<dbReference type="InterPro" id="IPR003409">
    <property type="entry name" value="MORN"/>
</dbReference>
<evidence type="ECO:0000313" key="3">
    <source>
        <dbReference type="EMBL" id="SVD14388.1"/>
    </source>
</evidence>
<gene>
    <name evidence="3" type="ORF">METZ01_LOCUS367242</name>
</gene>
<feature type="compositionally biased region" description="Polar residues" evidence="2">
    <location>
        <begin position="153"/>
        <end position="167"/>
    </location>
</feature>
<dbReference type="SMART" id="SM00698">
    <property type="entry name" value="MORN"/>
    <property type="match status" value="2"/>
</dbReference>
<proteinExistence type="predicted"/>
<dbReference type="PANTHER" id="PTHR43215:SF14">
    <property type="entry name" value="RADIAL SPOKE HEAD 1 HOMOLOG"/>
    <property type="match status" value="1"/>
</dbReference>
<protein>
    <recommendedName>
        <fullName evidence="4">MORN repeat-containing protein</fullName>
    </recommendedName>
</protein>
<feature type="non-terminal residue" evidence="3">
    <location>
        <position position="210"/>
    </location>
</feature>
<dbReference type="EMBL" id="UINC01132215">
    <property type="protein sequence ID" value="SVD14388.1"/>
    <property type="molecule type" value="Genomic_DNA"/>
</dbReference>
<feature type="region of interest" description="Disordered" evidence="2">
    <location>
        <begin position="153"/>
        <end position="178"/>
    </location>
</feature>
<sequence>MKRILVSLLFVIGVASCPVHAETITHRWDGNTYVGEVKGGQLHGQGKYIGADGIKYEGQWKYSKFHGQGTLIMPDGNKFVGEFRDNNAWEVVVYRSGAIAGTFVQGQWCKGCQPKKATGSSNSLSSLLGAATKQAQKSNQAGGTSASSLFRALTGNSTQGSGTQQTASVSSTNSGGSGNLADKMMEMYGKYPRGAASRYHQGKADIGGML</sequence>
<dbReference type="PANTHER" id="PTHR43215">
    <property type="entry name" value="RADIAL SPOKE HEAD 1 HOMOLOG"/>
    <property type="match status" value="1"/>
</dbReference>
<evidence type="ECO:0000256" key="1">
    <source>
        <dbReference type="ARBA" id="ARBA00022737"/>
    </source>
</evidence>